<sequence length="187" mass="20437">MSDEATDQARLRVAELSNRRANRFRRAPDEDTTRALAETLGAEALRKLALTGEVKPVSNGWRLEAHLGATAVQNCVVTLEPVSTRIERDVVRTYLPPQQLDSPEPGSETEVPEDDSVEPLGEVIDLDAIMLEALALALPEYPRKEGVEIGQALYAEDGVEPMTDEDARPFAGLKELRDKLGGSDSES</sequence>
<evidence type="ECO:0000313" key="3">
    <source>
        <dbReference type="Proteomes" id="UP000244069"/>
    </source>
</evidence>
<dbReference type="AlphaFoldDB" id="A0A2T6B2A6"/>
<reference evidence="2 3" key="1">
    <citation type="submission" date="2018-04" db="EMBL/GenBank/DDBJ databases">
        <title>Genomic Encyclopedia of Archaeal and Bacterial Type Strains, Phase II (KMG-II): from individual species to whole genera.</title>
        <authorList>
            <person name="Goeker M."/>
        </authorList>
    </citation>
    <scope>NUCLEOTIDE SEQUENCE [LARGE SCALE GENOMIC DNA]</scope>
    <source>
        <strain evidence="2 3">DSM 29329</strain>
    </source>
</reference>
<dbReference type="RefSeq" id="WP_107975114.1">
    <property type="nucleotide sequence ID" value="NZ_BMEZ01000005.1"/>
</dbReference>
<feature type="region of interest" description="Disordered" evidence="1">
    <location>
        <begin position="95"/>
        <end position="116"/>
    </location>
</feature>
<organism evidence="2 3">
    <name type="scientific">Allosediminivita pacifica</name>
    <dbReference type="NCBI Taxonomy" id="1267769"/>
    <lineage>
        <taxon>Bacteria</taxon>
        <taxon>Pseudomonadati</taxon>
        <taxon>Pseudomonadota</taxon>
        <taxon>Alphaproteobacteria</taxon>
        <taxon>Rhodobacterales</taxon>
        <taxon>Paracoccaceae</taxon>
        <taxon>Allosediminivita</taxon>
    </lineage>
</organism>
<evidence type="ECO:0000313" key="2">
    <source>
        <dbReference type="EMBL" id="PTX50191.1"/>
    </source>
</evidence>
<protein>
    <submittedName>
        <fullName evidence="2">Uncharacterized protein DUF177 involved in 23S rRNA accumulation</fullName>
    </submittedName>
</protein>
<dbReference type="Proteomes" id="UP000244069">
    <property type="component" value="Unassembled WGS sequence"/>
</dbReference>
<proteinExistence type="predicted"/>
<gene>
    <name evidence="2" type="ORF">C8N44_10550</name>
</gene>
<name>A0A2T6B2A6_9RHOB</name>
<accession>A0A2T6B2A6</accession>
<keyword evidence="3" id="KW-1185">Reference proteome</keyword>
<dbReference type="OrthoDB" id="8443793at2"/>
<evidence type="ECO:0000256" key="1">
    <source>
        <dbReference type="SAM" id="MobiDB-lite"/>
    </source>
</evidence>
<dbReference type="EMBL" id="QBKN01000005">
    <property type="protein sequence ID" value="PTX50191.1"/>
    <property type="molecule type" value="Genomic_DNA"/>
</dbReference>
<dbReference type="Pfam" id="PF02620">
    <property type="entry name" value="YceD"/>
    <property type="match status" value="1"/>
</dbReference>
<comment type="caution">
    <text evidence="2">The sequence shown here is derived from an EMBL/GenBank/DDBJ whole genome shotgun (WGS) entry which is preliminary data.</text>
</comment>
<dbReference type="InterPro" id="IPR003772">
    <property type="entry name" value="YceD"/>
</dbReference>